<evidence type="ECO:0000313" key="2">
    <source>
        <dbReference type="Proteomes" id="UP000789375"/>
    </source>
</evidence>
<reference evidence="1" key="1">
    <citation type="submission" date="2021-06" db="EMBL/GenBank/DDBJ databases">
        <authorList>
            <person name="Kallberg Y."/>
            <person name="Tangrot J."/>
            <person name="Rosling A."/>
        </authorList>
    </citation>
    <scope>NUCLEOTIDE SEQUENCE</scope>
    <source>
        <strain evidence="1">87-6 pot B 2015</strain>
    </source>
</reference>
<accession>A0A9N9CEZ9</accession>
<gene>
    <name evidence="1" type="ORF">FMOSSE_LOCUS8954</name>
</gene>
<dbReference type="Proteomes" id="UP000789375">
    <property type="component" value="Unassembled WGS sequence"/>
</dbReference>
<protein>
    <submittedName>
        <fullName evidence="1">411_t:CDS:1</fullName>
    </submittedName>
</protein>
<keyword evidence="2" id="KW-1185">Reference proteome</keyword>
<evidence type="ECO:0000313" key="1">
    <source>
        <dbReference type="EMBL" id="CAG8601115.1"/>
    </source>
</evidence>
<name>A0A9N9CEZ9_FUNMO</name>
<organism evidence="1 2">
    <name type="scientific">Funneliformis mosseae</name>
    <name type="common">Endomycorrhizal fungus</name>
    <name type="synonym">Glomus mosseae</name>
    <dbReference type="NCBI Taxonomy" id="27381"/>
    <lineage>
        <taxon>Eukaryota</taxon>
        <taxon>Fungi</taxon>
        <taxon>Fungi incertae sedis</taxon>
        <taxon>Mucoromycota</taxon>
        <taxon>Glomeromycotina</taxon>
        <taxon>Glomeromycetes</taxon>
        <taxon>Glomerales</taxon>
        <taxon>Glomeraceae</taxon>
        <taxon>Funneliformis</taxon>
    </lineage>
</organism>
<proteinExistence type="predicted"/>
<dbReference type="AlphaFoldDB" id="A0A9N9CEZ9"/>
<comment type="caution">
    <text evidence="1">The sequence shown here is derived from an EMBL/GenBank/DDBJ whole genome shotgun (WGS) entry which is preliminary data.</text>
</comment>
<feature type="non-terminal residue" evidence="1">
    <location>
        <position position="68"/>
    </location>
</feature>
<dbReference type="EMBL" id="CAJVPP010002469">
    <property type="protein sequence ID" value="CAG8601115.1"/>
    <property type="molecule type" value="Genomic_DNA"/>
</dbReference>
<sequence length="68" mass="7434">MRNSAMISNEKQDDKIARAKEEVNFLSQSYIIIPSPKSFCSATIKSSLILASLFKAASHKGCLKANNS</sequence>